<keyword evidence="13" id="KW-1185">Reference proteome</keyword>
<proteinExistence type="predicted"/>
<keyword evidence="8 12" id="KW-1133">Transmembrane helix</keyword>
<evidence type="ECO:0000256" key="1">
    <source>
        <dbReference type="ARBA" id="ARBA00004610"/>
    </source>
</evidence>
<accession>A0AAJ7WGH6</accession>
<keyword evidence="3" id="KW-0813">Transport</keyword>
<evidence type="ECO:0000313" key="14">
    <source>
        <dbReference type="RefSeq" id="XP_026675579.1"/>
    </source>
</evidence>
<protein>
    <submittedName>
        <fullName evidence="14">Uncharacterized protein LOC108632564</fullName>
    </submittedName>
</protein>
<keyword evidence="10 12" id="KW-0472">Membrane</keyword>
<evidence type="ECO:0000256" key="12">
    <source>
        <dbReference type="SAM" id="Phobius"/>
    </source>
</evidence>
<name>A0AAJ7WGH6_9HYME</name>
<keyword evidence="6" id="KW-0303">Gap junction</keyword>
<keyword evidence="11" id="KW-0407">Ion channel</keyword>
<reference evidence="14" key="1">
    <citation type="submission" date="2025-08" db="UniProtKB">
        <authorList>
            <consortium name="RefSeq"/>
        </authorList>
    </citation>
    <scope>IDENTIFICATION</scope>
    <source>
        <tissue evidence="14">Whole body</tissue>
    </source>
</reference>
<keyword evidence="4" id="KW-1003">Cell membrane</keyword>
<keyword evidence="7" id="KW-0965">Cell junction</keyword>
<evidence type="ECO:0000313" key="13">
    <source>
        <dbReference type="Proteomes" id="UP000694925"/>
    </source>
</evidence>
<organism evidence="13 14">
    <name type="scientific">Ceratina calcarata</name>
    <dbReference type="NCBI Taxonomy" id="156304"/>
    <lineage>
        <taxon>Eukaryota</taxon>
        <taxon>Metazoa</taxon>
        <taxon>Ecdysozoa</taxon>
        <taxon>Arthropoda</taxon>
        <taxon>Hexapoda</taxon>
        <taxon>Insecta</taxon>
        <taxon>Pterygota</taxon>
        <taxon>Neoptera</taxon>
        <taxon>Endopterygota</taxon>
        <taxon>Hymenoptera</taxon>
        <taxon>Apocrita</taxon>
        <taxon>Aculeata</taxon>
        <taxon>Apoidea</taxon>
        <taxon>Anthophila</taxon>
        <taxon>Apidae</taxon>
        <taxon>Ceratina</taxon>
        <taxon>Zadontomerus</taxon>
    </lineage>
</organism>
<gene>
    <name evidence="14" type="primary">LOC108632564</name>
</gene>
<evidence type="ECO:0000256" key="7">
    <source>
        <dbReference type="ARBA" id="ARBA00022949"/>
    </source>
</evidence>
<evidence type="ECO:0000256" key="5">
    <source>
        <dbReference type="ARBA" id="ARBA00022692"/>
    </source>
</evidence>
<keyword evidence="9" id="KW-0406">Ion transport</keyword>
<feature type="transmembrane region" description="Helical" evidence="12">
    <location>
        <begin position="134"/>
        <end position="156"/>
    </location>
</feature>
<dbReference type="AlphaFoldDB" id="A0AAJ7WGH6"/>
<dbReference type="GO" id="GO:0005886">
    <property type="term" value="C:plasma membrane"/>
    <property type="evidence" value="ECO:0007669"/>
    <property type="project" value="UniProtKB-SubCell"/>
</dbReference>
<evidence type="ECO:0000256" key="3">
    <source>
        <dbReference type="ARBA" id="ARBA00022448"/>
    </source>
</evidence>
<evidence type="ECO:0000256" key="6">
    <source>
        <dbReference type="ARBA" id="ARBA00022868"/>
    </source>
</evidence>
<dbReference type="GO" id="GO:0034220">
    <property type="term" value="P:monoatomic ion transmembrane transport"/>
    <property type="evidence" value="ECO:0007669"/>
    <property type="project" value="UniProtKB-KW"/>
</dbReference>
<evidence type="ECO:0000256" key="9">
    <source>
        <dbReference type="ARBA" id="ARBA00023065"/>
    </source>
</evidence>
<evidence type="ECO:0000256" key="8">
    <source>
        <dbReference type="ARBA" id="ARBA00022989"/>
    </source>
</evidence>
<dbReference type="GeneID" id="108632564"/>
<dbReference type="Pfam" id="PF00876">
    <property type="entry name" value="Innexin"/>
    <property type="match status" value="1"/>
</dbReference>
<comment type="subcellular location">
    <subcellularLocation>
        <location evidence="1">Cell junction</location>
        <location evidence="1">Gap junction</location>
    </subcellularLocation>
    <subcellularLocation>
        <location evidence="2">Cell membrane</location>
        <topology evidence="2">Multi-pass membrane protein</topology>
    </subcellularLocation>
</comment>
<dbReference type="RefSeq" id="XP_026675579.1">
    <property type="nucleotide sequence ID" value="XM_026819778.1"/>
</dbReference>
<evidence type="ECO:0000256" key="2">
    <source>
        <dbReference type="ARBA" id="ARBA00004651"/>
    </source>
</evidence>
<evidence type="ECO:0000256" key="11">
    <source>
        <dbReference type="ARBA" id="ARBA00023303"/>
    </source>
</evidence>
<evidence type="ECO:0000256" key="4">
    <source>
        <dbReference type="ARBA" id="ARBA00022475"/>
    </source>
</evidence>
<keyword evidence="5 12" id="KW-0812">Transmembrane</keyword>
<dbReference type="GO" id="GO:0005921">
    <property type="term" value="C:gap junction"/>
    <property type="evidence" value="ECO:0007669"/>
    <property type="project" value="UniProtKB-SubCell"/>
</dbReference>
<sequence>MKYMSTVDSFVEFFVNGKTDCSSNEILKDRQFFGYGTVTIETIQNRKENAAKMIDLITALYYSLRESENGKEISVEVFNTYCWIHSTYFVTDAMLGTTGIDVAAAGIAPSRGNRRHRQGDNPFSEQESTKSVKYYQWVVFVLILQVSCVFFTALYLDRASNKLWRKDTKDTLRSSLPSTTLTMLSVVI</sequence>
<dbReference type="InterPro" id="IPR000990">
    <property type="entry name" value="Innexin"/>
</dbReference>
<evidence type="ECO:0000256" key="10">
    <source>
        <dbReference type="ARBA" id="ARBA00023136"/>
    </source>
</evidence>
<dbReference type="KEGG" id="ccal:108632564"/>
<dbReference type="Proteomes" id="UP000694925">
    <property type="component" value="Unplaced"/>
</dbReference>